<evidence type="ECO:0000256" key="13">
    <source>
        <dbReference type="ARBA" id="ARBA00023136"/>
    </source>
</evidence>
<keyword evidence="3 14" id="KW-1003">Cell membrane</keyword>
<dbReference type="Gene3D" id="3.10.580.10">
    <property type="entry name" value="CBS-domain"/>
    <property type="match status" value="1"/>
</dbReference>
<keyword evidence="17" id="KW-1185">Reference proteome</keyword>
<evidence type="ECO:0000256" key="11">
    <source>
        <dbReference type="ARBA" id="ARBA00023049"/>
    </source>
</evidence>
<dbReference type="GO" id="GO:0006508">
    <property type="term" value="P:proteolysis"/>
    <property type="evidence" value="ECO:0007669"/>
    <property type="project" value="UniProtKB-KW"/>
</dbReference>
<gene>
    <name evidence="16" type="ORF">GCM10009742_53590</name>
</gene>
<accession>A0ABN2E8A6</accession>
<keyword evidence="9 14" id="KW-0862">Zinc</keyword>
<dbReference type="EMBL" id="BAAAND010000008">
    <property type="protein sequence ID" value="GAA1599206.1"/>
    <property type="molecule type" value="Genomic_DNA"/>
</dbReference>
<reference evidence="16 17" key="1">
    <citation type="journal article" date="2019" name="Int. J. Syst. Evol. Microbiol.">
        <title>The Global Catalogue of Microorganisms (GCM) 10K type strain sequencing project: providing services to taxonomists for standard genome sequencing and annotation.</title>
        <authorList>
            <consortium name="The Broad Institute Genomics Platform"/>
            <consortium name="The Broad Institute Genome Sequencing Center for Infectious Disease"/>
            <person name="Wu L."/>
            <person name="Ma J."/>
        </authorList>
    </citation>
    <scope>NUCLEOTIDE SEQUENCE [LARGE SCALE GENOMIC DNA]</scope>
    <source>
        <strain evidence="16 17">JCM 14304</strain>
    </source>
</reference>
<evidence type="ECO:0000256" key="10">
    <source>
        <dbReference type="ARBA" id="ARBA00022989"/>
    </source>
</evidence>
<keyword evidence="7" id="KW-0677">Repeat</keyword>
<comment type="cofactor">
    <cofactor evidence="14">
        <name>Zn(2+)</name>
        <dbReference type="ChEBI" id="CHEBI:29105"/>
    </cofactor>
    <text evidence="14">Binds 1 zinc ion per subunit.</text>
</comment>
<sequence>MRQTIRFGRGFGIEVGANWSLLVVVLLVAGGLATVGLPGRASGYGATAYWVTGGVCGVLVAGSLFLHELAHCRVALRVGVPVERITLWMLGGARVLSSEPVSVRTAFRSAIAGPLAGAGLGVLAGGGSAVLSVAGGPPLIVGALWWLGAINVFIAVVNLLPGDPLDGGQLLHAALRSRHGDPLRAALEVARAGSALGVLVTALGAGLCVNGRFAGLWLILTGVAIGTAARRDARTARMRIALGDRHVDDVMCPPQVLAFDTTTVDDFLAGILPGTPEVAYPVLDIDGRAAGTVLLHDLVRLPRSWWPSTRVRDVRRPLTGVPVGRPNDLLADLAVRMGASELALVVQPDHQLLGVVRRHDLNRLVRPGPGGR</sequence>
<keyword evidence="8 14" id="KW-0378">Hydrolase</keyword>
<proteinExistence type="inferred from homology"/>
<keyword evidence="4 14" id="KW-0645">Protease</keyword>
<dbReference type="GO" id="GO:0008233">
    <property type="term" value="F:peptidase activity"/>
    <property type="evidence" value="ECO:0007669"/>
    <property type="project" value="UniProtKB-KW"/>
</dbReference>
<feature type="transmembrane region" description="Helical" evidence="14">
    <location>
        <begin position="213"/>
        <end position="229"/>
    </location>
</feature>
<keyword evidence="10 14" id="KW-1133">Transmembrane helix</keyword>
<name>A0ABN2E8A6_9ACTN</name>
<evidence type="ECO:0000256" key="7">
    <source>
        <dbReference type="ARBA" id="ARBA00022737"/>
    </source>
</evidence>
<feature type="transmembrane region" description="Helical" evidence="14">
    <location>
        <begin position="21"/>
        <end position="41"/>
    </location>
</feature>
<dbReference type="PANTHER" id="PTHR39188">
    <property type="entry name" value="MEMBRANE-ASSOCIATED ZINC METALLOPROTEASE M50B"/>
    <property type="match status" value="1"/>
</dbReference>
<evidence type="ECO:0000256" key="9">
    <source>
        <dbReference type="ARBA" id="ARBA00022833"/>
    </source>
</evidence>
<feature type="domain" description="Peptidase M50" evidence="15">
    <location>
        <begin position="143"/>
        <end position="189"/>
    </location>
</feature>
<evidence type="ECO:0000259" key="15">
    <source>
        <dbReference type="Pfam" id="PF02163"/>
    </source>
</evidence>
<evidence type="ECO:0000256" key="6">
    <source>
        <dbReference type="ARBA" id="ARBA00022723"/>
    </source>
</evidence>
<keyword evidence="12" id="KW-0129">CBS domain</keyword>
<evidence type="ECO:0000256" key="3">
    <source>
        <dbReference type="ARBA" id="ARBA00022475"/>
    </source>
</evidence>
<evidence type="ECO:0000256" key="14">
    <source>
        <dbReference type="PIRNR" id="PIRNR006404"/>
    </source>
</evidence>
<evidence type="ECO:0000256" key="4">
    <source>
        <dbReference type="ARBA" id="ARBA00022670"/>
    </source>
</evidence>
<keyword evidence="6 14" id="KW-0479">Metal-binding</keyword>
<evidence type="ECO:0000256" key="8">
    <source>
        <dbReference type="ARBA" id="ARBA00022801"/>
    </source>
</evidence>
<feature type="transmembrane region" description="Helical" evidence="14">
    <location>
        <begin position="139"/>
        <end position="160"/>
    </location>
</feature>
<feature type="transmembrane region" description="Helical" evidence="14">
    <location>
        <begin position="111"/>
        <end position="133"/>
    </location>
</feature>
<feature type="transmembrane region" description="Helical" evidence="14">
    <location>
        <begin position="47"/>
        <end position="67"/>
    </location>
</feature>
<protein>
    <recommendedName>
        <fullName evidence="14">Zinc metalloprotease</fullName>
    </recommendedName>
</protein>
<keyword evidence="11 14" id="KW-0482">Metalloprotease</keyword>
<keyword evidence="13 14" id="KW-0472">Membrane</keyword>
<comment type="subcellular location">
    <subcellularLocation>
        <location evidence="1 14">Cell membrane</location>
        <topology evidence="1 14">Multi-pass membrane protein</topology>
    </subcellularLocation>
</comment>
<organism evidence="16 17">
    <name type="scientific">Kribbella karoonensis</name>
    <dbReference type="NCBI Taxonomy" id="324851"/>
    <lineage>
        <taxon>Bacteria</taxon>
        <taxon>Bacillati</taxon>
        <taxon>Actinomycetota</taxon>
        <taxon>Actinomycetes</taxon>
        <taxon>Propionibacteriales</taxon>
        <taxon>Kribbellaceae</taxon>
        <taxon>Kribbella</taxon>
    </lineage>
</organism>
<dbReference type="PANTHER" id="PTHR39188:SF3">
    <property type="entry name" value="STAGE IV SPORULATION PROTEIN FB"/>
    <property type="match status" value="1"/>
</dbReference>
<evidence type="ECO:0000313" key="17">
    <source>
        <dbReference type="Proteomes" id="UP001500190"/>
    </source>
</evidence>
<evidence type="ECO:0000256" key="12">
    <source>
        <dbReference type="ARBA" id="ARBA00023122"/>
    </source>
</evidence>
<dbReference type="InterPro" id="IPR046342">
    <property type="entry name" value="CBS_dom_sf"/>
</dbReference>
<dbReference type="InterPro" id="IPR008915">
    <property type="entry name" value="Peptidase_M50"/>
</dbReference>
<dbReference type="Pfam" id="PF02163">
    <property type="entry name" value="Peptidase_M50"/>
    <property type="match status" value="1"/>
</dbReference>
<evidence type="ECO:0000256" key="5">
    <source>
        <dbReference type="ARBA" id="ARBA00022692"/>
    </source>
</evidence>
<dbReference type="PIRSF" id="PIRSF006404">
    <property type="entry name" value="UCP006404_Pept_M50_CBS"/>
    <property type="match status" value="1"/>
</dbReference>
<dbReference type="Proteomes" id="UP001500190">
    <property type="component" value="Unassembled WGS sequence"/>
</dbReference>
<comment type="similarity">
    <text evidence="2 14">Belongs to the peptidase M50B family.</text>
</comment>
<dbReference type="SUPFAM" id="SSF54631">
    <property type="entry name" value="CBS-domain pair"/>
    <property type="match status" value="1"/>
</dbReference>
<comment type="caution">
    <text evidence="16">The sequence shown here is derived from an EMBL/GenBank/DDBJ whole genome shotgun (WGS) entry which is preliminary data.</text>
</comment>
<keyword evidence="5 14" id="KW-0812">Transmembrane</keyword>
<evidence type="ECO:0000256" key="2">
    <source>
        <dbReference type="ARBA" id="ARBA00007931"/>
    </source>
</evidence>
<evidence type="ECO:0000256" key="1">
    <source>
        <dbReference type="ARBA" id="ARBA00004651"/>
    </source>
</evidence>
<evidence type="ECO:0000313" key="16">
    <source>
        <dbReference type="EMBL" id="GAA1599206.1"/>
    </source>
</evidence>
<dbReference type="RefSeq" id="WP_344196119.1">
    <property type="nucleotide sequence ID" value="NZ_BAAAND010000008.1"/>
</dbReference>
<dbReference type="InterPro" id="IPR016483">
    <property type="entry name" value="UCP006404_Pept_M50_CBS"/>
</dbReference>